<evidence type="ECO:0000313" key="4">
    <source>
        <dbReference type="EMBL" id="EQM62576.1"/>
    </source>
</evidence>
<comment type="caution">
    <text evidence="4">The sequence shown here is derived from an EMBL/GenBank/DDBJ whole genome shotgun (WGS) entry which is preliminary data.</text>
</comment>
<dbReference type="PANTHER" id="PTHR37167:SF1">
    <property type="entry name" value="1,4-DIHYDROXY-6-NAPHTOATE SYNTHASE"/>
    <property type="match status" value="1"/>
</dbReference>
<dbReference type="EMBL" id="APJW01000002">
    <property type="protein sequence ID" value="EQM62576.1"/>
    <property type="molecule type" value="Genomic_DNA"/>
</dbReference>
<dbReference type="Pfam" id="PF02621">
    <property type="entry name" value="VitK2_biosynth"/>
    <property type="match status" value="1"/>
</dbReference>
<dbReference type="Proteomes" id="UP000016064">
    <property type="component" value="Unassembled WGS sequence"/>
</dbReference>
<dbReference type="SUPFAM" id="SSF53850">
    <property type="entry name" value="Periplasmic binding protein-like II"/>
    <property type="match status" value="1"/>
</dbReference>
<keyword evidence="2" id="KW-0474">Menaquinone biosynthesis</keyword>
<protein>
    <recommendedName>
        <fullName evidence="6">Menaquinone biosynthetic enzyme MqnD</fullName>
    </recommendedName>
</protein>
<dbReference type="InterPro" id="IPR003773">
    <property type="entry name" value="Menaquinone_biosynth"/>
</dbReference>
<dbReference type="RefSeq" id="WP_020370282.1">
    <property type="nucleotide sequence ID" value="NZ_APJW01000002.1"/>
</dbReference>
<dbReference type="InterPro" id="IPR030869">
    <property type="entry name" value="MqnD"/>
</dbReference>
<evidence type="ECO:0000256" key="1">
    <source>
        <dbReference type="ARBA" id="ARBA00004863"/>
    </source>
</evidence>
<sequence>MTVSFAFSPCPNDIFLFRAFLDGFSNETNDNLTIADISILNQLALNHSHSIVKISAALFPRVSNNYGLMSVGNILGHGIGPLVLSWKGNSILTSIATPGDTTTAHALCRLFYPEAHLVPMPYHKVISAVLNKLVDGCVVIHEERFSYDSRLCIHNDLGKLWERKTGLPVPLGCLVYSKSLSAHLVSNLELDIKQSLDRSLKDIDISIKVAAKYARNKHSDTIQKFIDTYVNEETLCLSELGKKSFNTLWNYIDASFSM</sequence>
<keyword evidence="5" id="KW-1185">Reference proteome</keyword>
<keyword evidence="3" id="KW-0456">Lyase</keyword>
<organism evidence="4 5">
    <name type="scientific">Chlamydia ibidis 10-1398/6</name>
    <dbReference type="NCBI Taxonomy" id="1046581"/>
    <lineage>
        <taxon>Bacteria</taxon>
        <taxon>Pseudomonadati</taxon>
        <taxon>Chlamydiota</taxon>
        <taxon>Chlamydiia</taxon>
        <taxon>Chlamydiales</taxon>
        <taxon>Chlamydiaceae</taxon>
        <taxon>Chlamydia/Chlamydophila group</taxon>
        <taxon>Chlamydia</taxon>
    </lineage>
</organism>
<reference evidence="4 5" key="1">
    <citation type="submission" date="2013-07" db="EMBL/GenBank/DDBJ databases">
        <title>Isolation of a new Chlamydia species from the feral Sacred Ibis (Threskiornis aethiopicus): Chlamydia ibidis.</title>
        <authorList>
            <person name="Vorimore F."/>
            <person name="Hsia R.-C."/>
            <person name="Huot-Creasy H."/>
            <person name="Bastian S."/>
            <person name="Deruyter L."/>
            <person name="Passet A."/>
            <person name="Sachse K."/>
            <person name="Bavoil P."/>
            <person name="Myers G."/>
            <person name="Laroucau K."/>
        </authorList>
    </citation>
    <scope>NUCLEOTIDE SEQUENCE [LARGE SCALE GENOMIC DNA]</scope>
    <source>
        <strain evidence="4 5">10-1398/6</strain>
    </source>
</reference>
<evidence type="ECO:0008006" key="6">
    <source>
        <dbReference type="Google" id="ProtNLM"/>
    </source>
</evidence>
<name>A0ABN0MZ84_9CHLA</name>
<accession>A0ABN0MZ84</accession>
<evidence type="ECO:0000256" key="2">
    <source>
        <dbReference type="ARBA" id="ARBA00022428"/>
    </source>
</evidence>
<evidence type="ECO:0000256" key="3">
    <source>
        <dbReference type="ARBA" id="ARBA00023239"/>
    </source>
</evidence>
<comment type="pathway">
    <text evidence="1">Quinol/quinone metabolism; menaquinone biosynthesis.</text>
</comment>
<dbReference type="Gene3D" id="3.40.190.10">
    <property type="entry name" value="Periplasmic binding protein-like II"/>
    <property type="match status" value="2"/>
</dbReference>
<dbReference type="PANTHER" id="PTHR37167">
    <property type="entry name" value="1,4-DIHYDROXY-6-NAPHTOATE SYNTHASE"/>
    <property type="match status" value="1"/>
</dbReference>
<evidence type="ECO:0000313" key="5">
    <source>
        <dbReference type="Proteomes" id="UP000016064"/>
    </source>
</evidence>
<gene>
    <name evidence="4" type="ORF">H359_0731</name>
</gene>
<proteinExistence type="predicted"/>